<dbReference type="Pfam" id="PF13088">
    <property type="entry name" value="BNR_2"/>
    <property type="match status" value="1"/>
</dbReference>
<dbReference type="AlphaFoldDB" id="A0A381VU13"/>
<proteinExistence type="predicted"/>
<name>A0A381VU13_9ZZZZ</name>
<organism evidence="2">
    <name type="scientific">marine metagenome</name>
    <dbReference type="NCBI Taxonomy" id="408172"/>
    <lineage>
        <taxon>unclassified sequences</taxon>
        <taxon>metagenomes</taxon>
        <taxon>ecological metagenomes</taxon>
    </lineage>
</organism>
<accession>A0A381VU13</accession>
<dbReference type="PANTHER" id="PTHR43752:SF2">
    <property type="entry name" value="BNR_ASP-BOX REPEAT FAMILY PROTEIN"/>
    <property type="match status" value="1"/>
</dbReference>
<evidence type="ECO:0000259" key="1">
    <source>
        <dbReference type="Pfam" id="PF13088"/>
    </source>
</evidence>
<feature type="domain" description="Sialidase" evidence="1">
    <location>
        <begin position="78"/>
        <end position="283"/>
    </location>
</feature>
<dbReference type="InterPro" id="IPR011040">
    <property type="entry name" value="Sialidase"/>
</dbReference>
<dbReference type="PANTHER" id="PTHR43752">
    <property type="entry name" value="BNR/ASP-BOX REPEAT FAMILY PROTEIN"/>
    <property type="match status" value="1"/>
</dbReference>
<reference evidence="2" key="1">
    <citation type="submission" date="2018-05" db="EMBL/GenBank/DDBJ databases">
        <authorList>
            <person name="Lanie J.A."/>
            <person name="Ng W.-L."/>
            <person name="Kazmierczak K.M."/>
            <person name="Andrzejewski T.M."/>
            <person name="Davidsen T.M."/>
            <person name="Wayne K.J."/>
            <person name="Tettelin H."/>
            <person name="Glass J.I."/>
            <person name="Rusch D."/>
            <person name="Podicherti R."/>
            <person name="Tsui H.-C.T."/>
            <person name="Winkler M.E."/>
        </authorList>
    </citation>
    <scope>NUCLEOTIDE SEQUENCE</scope>
</reference>
<sequence length="306" mass="33419">MQSRSLDGGVTWETIQAPLLAPGNVAISAGEHMKHIGLSPISEEINAPVQSPGGIDFANSDFAMLCARSGLTRGAESWFYTSTDRCRNWNGPYSLPMFGQLGIAARTDYLTYGPKKFQRATLLLTSTKPDGEEGRVFCARTEDGGTSFKFISWLRATPPGFDIMPASTELEPGHIICAIRSRDSSGARNWIDLMRSDNDGLEWNYESTPVANTGAGGNPPAMIRLSDGRICIIYGYRDAPSGIRAVLSNDNGHSWGKPIVLRNDGGNHDLGYPRVAQRSDGCLVVIYYYNDSPSEDRYIAATIWNP</sequence>
<dbReference type="CDD" id="cd15482">
    <property type="entry name" value="Sialidase_non-viral"/>
    <property type="match status" value="1"/>
</dbReference>
<evidence type="ECO:0000313" key="2">
    <source>
        <dbReference type="EMBL" id="SVA43764.1"/>
    </source>
</evidence>
<protein>
    <recommendedName>
        <fullName evidence="1">Sialidase domain-containing protein</fullName>
    </recommendedName>
</protein>
<dbReference type="Gene3D" id="2.120.10.10">
    <property type="match status" value="1"/>
</dbReference>
<dbReference type="EMBL" id="UINC01009775">
    <property type="protein sequence ID" value="SVA43764.1"/>
    <property type="molecule type" value="Genomic_DNA"/>
</dbReference>
<gene>
    <name evidence="2" type="ORF">METZ01_LOCUS96618</name>
</gene>
<dbReference type="SUPFAM" id="SSF50939">
    <property type="entry name" value="Sialidases"/>
    <property type="match status" value="1"/>
</dbReference>
<dbReference type="InterPro" id="IPR036278">
    <property type="entry name" value="Sialidase_sf"/>
</dbReference>